<dbReference type="EMBL" id="LAZR01011399">
    <property type="protein sequence ID" value="KKM61912.1"/>
    <property type="molecule type" value="Genomic_DNA"/>
</dbReference>
<feature type="compositionally biased region" description="Basic and acidic residues" evidence="1">
    <location>
        <begin position="18"/>
        <end position="53"/>
    </location>
</feature>
<sequence length="112" mass="12763">MKYAYTCPKCKTNQVYKPRKDIPKDPHTKCPDCGRENHFKDGDLEELKSEKLTKKASTHKRKGLQKPTGEEQPTAGDDPVRTFIDDPNELLMSNAIRALNKQNPHVSWGTLL</sequence>
<proteinExistence type="predicted"/>
<dbReference type="AlphaFoldDB" id="A0A0F9LXY5"/>
<feature type="region of interest" description="Disordered" evidence="1">
    <location>
        <begin position="16"/>
        <end position="82"/>
    </location>
</feature>
<comment type="caution">
    <text evidence="2">The sequence shown here is derived from an EMBL/GenBank/DDBJ whole genome shotgun (WGS) entry which is preliminary data.</text>
</comment>
<protein>
    <submittedName>
        <fullName evidence="2">Uncharacterized protein</fullName>
    </submittedName>
</protein>
<evidence type="ECO:0000313" key="2">
    <source>
        <dbReference type="EMBL" id="KKM61912.1"/>
    </source>
</evidence>
<reference evidence="2" key="1">
    <citation type="journal article" date="2015" name="Nature">
        <title>Complex archaea that bridge the gap between prokaryotes and eukaryotes.</title>
        <authorList>
            <person name="Spang A."/>
            <person name="Saw J.H."/>
            <person name="Jorgensen S.L."/>
            <person name="Zaremba-Niedzwiedzka K."/>
            <person name="Martijn J."/>
            <person name="Lind A.E."/>
            <person name="van Eijk R."/>
            <person name="Schleper C."/>
            <person name="Guy L."/>
            <person name="Ettema T.J."/>
        </authorList>
    </citation>
    <scope>NUCLEOTIDE SEQUENCE</scope>
</reference>
<organism evidence="2">
    <name type="scientific">marine sediment metagenome</name>
    <dbReference type="NCBI Taxonomy" id="412755"/>
    <lineage>
        <taxon>unclassified sequences</taxon>
        <taxon>metagenomes</taxon>
        <taxon>ecological metagenomes</taxon>
    </lineage>
</organism>
<accession>A0A0F9LXY5</accession>
<feature type="compositionally biased region" description="Basic residues" evidence="1">
    <location>
        <begin position="54"/>
        <end position="64"/>
    </location>
</feature>
<feature type="non-terminal residue" evidence="2">
    <location>
        <position position="112"/>
    </location>
</feature>
<gene>
    <name evidence="2" type="ORF">LCGC14_1527060</name>
</gene>
<name>A0A0F9LXY5_9ZZZZ</name>
<evidence type="ECO:0000256" key="1">
    <source>
        <dbReference type="SAM" id="MobiDB-lite"/>
    </source>
</evidence>